<evidence type="ECO:0000256" key="10">
    <source>
        <dbReference type="PIRSR" id="PIRSR000077-4"/>
    </source>
</evidence>
<sequence>MAIVHVTDQSFATDVESTGTVLVDFWAPWCGPCKMIAPVLEEIDQEIGNKLTIAKLNVDDNPSSAAKYGIMGIPTLLLFQNGKPVEKIVGFQPKEQLMATISKHL</sequence>
<dbReference type="GO" id="GO:0015035">
    <property type="term" value="F:protein-disulfide reductase activity"/>
    <property type="evidence" value="ECO:0007669"/>
    <property type="project" value="UniProtKB-UniRule"/>
</dbReference>
<feature type="disulfide bond" description="Redox-active" evidence="10">
    <location>
        <begin position="30"/>
        <end position="33"/>
    </location>
</feature>
<reference evidence="12 13" key="1">
    <citation type="submission" date="2016-02" db="EMBL/GenBank/DDBJ databases">
        <title>Draft Genome for Tepidibacillus decaturensis nov. sp. Strain Z9, an Anaerobic, Moderately Thermophilic and Heterotrophic Bacterium from Deep Subsurface of the Illinois Basin, USA.</title>
        <authorList>
            <person name="Dong Y."/>
            <person name="Chang J.Y."/>
            <person name="Sanford R."/>
            <person name="Fouke B.W."/>
        </authorList>
    </citation>
    <scope>NUCLEOTIDE SEQUENCE [LARGE SCALE GENOMIC DNA]</scope>
    <source>
        <strain evidence="12 13">Z9</strain>
    </source>
</reference>
<dbReference type="PROSITE" id="PS51352">
    <property type="entry name" value="THIOREDOXIN_2"/>
    <property type="match status" value="1"/>
</dbReference>
<evidence type="ECO:0000256" key="4">
    <source>
        <dbReference type="ARBA" id="ARBA00022982"/>
    </source>
</evidence>
<dbReference type="PIRSF" id="PIRSF000077">
    <property type="entry name" value="Thioredoxin"/>
    <property type="match status" value="1"/>
</dbReference>
<dbReference type="PROSITE" id="PS00194">
    <property type="entry name" value="THIOREDOXIN_1"/>
    <property type="match status" value="1"/>
</dbReference>
<dbReference type="EMBL" id="LSKU01000001">
    <property type="protein sequence ID" value="KXG42975.1"/>
    <property type="molecule type" value="Genomic_DNA"/>
</dbReference>
<keyword evidence="5 10" id="KW-1015">Disulfide bond</keyword>
<feature type="active site" description="Nucleophile" evidence="9">
    <location>
        <position position="30"/>
    </location>
</feature>
<feature type="site" description="Contributes to redox potential value" evidence="9">
    <location>
        <position position="31"/>
    </location>
</feature>
<dbReference type="RefSeq" id="WP_068722929.1">
    <property type="nucleotide sequence ID" value="NZ_LSKU01000001.1"/>
</dbReference>
<organism evidence="12 13">
    <name type="scientific">Tepidibacillus decaturensis</name>
    <dbReference type="NCBI Taxonomy" id="1413211"/>
    <lineage>
        <taxon>Bacteria</taxon>
        <taxon>Bacillati</taxon>
        <taxon>Bacillota</taxon>
        <taxon>Bacilli</taxon>
        <taxon>Bacillales</taxon>
        <taxon>Bacillaceae</taxon>
        <taxon>Tepidibacillus</taxon>
    </lineage>
</organism>
<keyword evidence="3" id="KW-0813">Transport</keyword>
<feature type="active site" description="Nucleophile" evidence="9">
    <location>
        <position position="33"/>
    </location>
</feature>
<dbReference type="Proteomes" id="UP000070352">
    <property type="component" value="Unassembled WGS sequence"/>
</dbReference>
<protein>
    <recommendedName>
        <fullName evidence="2 7">Thioredoxin</fullName>
    </recommendedName>
</protein>
<dbReference type="OrthoDB" id="9790390at2"/>
<comment type="similarity">
    <text evidence="1 8">Belongs to the thioredoxin family.</text>
</comment>
<evidence type="ECO:0000256" key="5">
    <source>
        <dbReference type="ARBA" id="ARBA00023157"/>
    </source>
</evidence>
<evidence type="ECO:0000256" key="6">
    <source>
        <dbReference type="ARBA" id="ARBA00023284"/>
    </source>
</evidence>
<dbReference type="InterPro" id="IPR036249">
    <property type="entry name" value="Thioredoxin-like_sf"/>
</dbReference>
<dbReference type="Gene3D" id="3.40.30.10">
    <property type="entry name" value="Glutaredoxin"/>
    <property type="match status" value="1"/>
</dbReference>
<evidence type="ECO:0000256" key="3">
    <source>
        <dbReference type="ARBA" id="ARBA00022448"/>
    </source>
</evidence>
<evidence type="ECO:0000256" key="7">
    <source>
        <dbReference type="NCBIfam" id="TIGR01068"/>
    </source>
</evidence>
<dbReference type="PANTHER" id="PTHR45663:SF11">
    <property type="entry name" value="GEO12009P1"/>
    <property type="match status" value="1"/>
</dbReference>
<dbReference type="SUPFAM" id="SSF52833">
    <property type="entry name" value="Thioredoxin-like"/>
    <property type="match status" value="1"/>
</dbReference>
<keyword evidence="4" id="KW-0249">Electron transport</keyword>
<evidence type="ECO:0000313" key="13">
    <source>
        <dbReference type="Proteomes" id="UP000070352"/>
    </source>
</evidence>
<dbReference type="InterPro" id="IPR005746">
    <property type="entry name" value="Thioredoxin"/>
</dbReference>
<gene>
    <name evidence="12" type="ORF">U473_02225</name>
</gene>
<dbReference type="CDD" id="cd02947">
    <property type="entry name" value="TRX_family"/>
    <property type="match status" value="1"/>
</dbReference>
<feature type="site" description="Contributes to redox potential value" evidence="9">
    <location>
        <position position="32"/>
    </location>
</feature>
<accession>A0A135L1W7</accession>
<evidence type="ECO:0000256" key="2">
    <source>
        <dbReference type="ARBA" id="ARBA00020570"/>
    </source>
</evidence>
<dbReference type="AlphaFoldDB" id="A0A135L1W7"/>
<dbReference type="GO" id="GO:0005829">
    <property type="term" value="C:cytosol"/>
    <property type="evidence" value="ECO:0007669"/>
    <property type="project" value="TreeGrafter"/>
</dbReference>
<dbReference type="Pfam" id="PF00085">
    <property type="entry name" value="Thioredoxin"/>
    <property type="match status" value="1"/>
</dbReference>
<comment type="caution">
    <text evidence="12">The sequence shown here is derived from an EMBL/GenBank/DDBJ whole genome shotgun (WGS) entry which is preliminary data.</text>
</comment>
<evidence type="ECO:0000256" key="9">
    <source>
        <dbReference type="PIRSR" id="PIRSR000077-1"/>
    </source>
</evidence>
<feature type="site" description="Deprotonates C-terminal active site Cys" evidence="9">
    <location>
        <position position="24"/>
    </location>
</feature>
<evidence type="ECO:0000256" key="1">
    <source>
        <dbReference type="ARBA" id="ARBA00008987"/>
    </source>
</evidence>
<dbReference type="STRING" id="1413211.U473_02225"/>
<dbReference type="PANTHER" id="PTHR45663">
    <property type="entry name" value="GEO12009P1"/>
    <property type="match status" value="1"/>
</dbReference>
<evidence type="ECO:0000256" key="8">
    <source>
        <dbReference type="PIRNR" id="PIRNR000077"/>
    </source>
</evidence>
<evidence type="ECO:0000313" key="12">
    <source>
        <dbReference type="EMBL" id="KXG42975.1"/>
    </source>
</evidence>
<name>A0A135L1W7_9BACI</name>
<proteinExistence type="inferred from homology"/>
<keyword evidence="6 10" id="KW-0676">Redox-active center</keyword>
<keyword evidence="13" id="KW-1185">Reference proteome</keyword>
<dbReference type="InterPro" id="IPR013766">
    <property type="entry name" value="Thioredoxin_domain"/>
</dbReference>
<dbReference type="FunFam" id="3.40.30.10:FF:000001">
    <property type="entry name" value="Thioredoxin"/>
    <property type="match status" value="1"/>
</dbReference>
<feature type="domain" description="Thioredoxin" evidence="11">
    <location>
        <begin position="1"/>
        <end position="105"/>
    </location>
</feature>
<evidence type="ECO:0000259" key="11">
    <source>
        <dbReference type="PROSITE" id="PS51352"/>
    </source>
</evidence>
<dbReference type="NCBIfam" id="TIGR01068">
    <property type="entry name" value="thioredoxin"/>
    <property type="match status" value="1"/>
</dbReference>
<dbReference type="InterPro" id="IPR017937">
    <property type="entry name" value="Thioredoxin_CS"/>
</dbReference>
<dbReference type="GO" id="GO:0045454">
    <property type="term" value="P:cell redox homeostasis"/>
    <property type="evidence" value="ECO:0007669"/>
    <property type="project" value="TreeGrafter"/>
</dbReference>
<dbReference type="PRINTS" id="PR00421">
    <property type="entry name" value="THIOREDOXIN"/>
</dbReference>